<feature type="compositionally biased region" description="Low complexity" evidence="1">
    <location>
        <begin position="39"/>
        <end position="48"/>
    </location>
</feature>
<proteinExistence type="predicted"/>
<evidence type="ECO:0000313" key="3">
    <source>
        <dbReference type="EMBL" id="CAH9116978.1"/>
    </source>
</evidence>
<dbReference type="GO" id="GO:0048564">
    <property type="term" value="P:photosystem I assembly"/>
    <property type="evidence" value="ECO:0007669"/>
    <property type="project" value="InterPro"/>
</dbReference>
<feature type="region of interest" description="Disordered" evidence="1">
    <location>
        <begin position="39"/>
        <end position="82"/>
    </location>
</feature>
<dbReference type="GO" id="GO:0009535">
    <property type="term" value="C:chloroplast thylakoid membrane"/>
    <property type="evidence" value="ECO:0007669"/>
    <property type="project" value="InterPro"/>
</dbReference>
<feature type="compositionally biased region" description="Polar residues" evidence="1">
    <location>
        <begin position="71"/>
        <end position="82"/>
    </location>
</feature>
<reference evidence="3" key="1">
    <citation type="submission" date="2022-07" db="EMBL/GenBank/DDBJ databases">
        <authorList>
            <person name="Macas J."/>
            <person name="Novak P."/>
            <person name="Neumann P."/>
        </authorList>
    </citation>
    <scope>NUCLEOTIDE SEQUENCE</scope>
</reference>
<evidence type="ECO:0000256" key="1">
    <source>
        <dbReference type="SAM" id="MobiDB-lite"/>
    </source>
</evidence>
<dbReference type="Proteomes" id="UP001152484">
    <property type="component" value="Unassembled WGS sequence"/>
</dbReference>
<dbReference type="GO" id="GO:0080183">
    <property type="term" value="P:response to photooxidative stress"/>
    <property type="evidence" value="ECO:0007669"/>
    <property type="project" value="InterPro"/>
</dbReference>
<evidence type="ECO:0000313" key="4">
    <source>
        <dbReference type="Proteomes" id="UP001152484"/>
    </source>
</evidence>
<dbReference type="InterPro" id="IPR040340">
    <property type="entry name" value="CEST/Y3IP1"/>
</dbReference>
<comment type="caution">
    <text evidence="3">The sequence shown here is derived from an EMBL/GenBank/DDBJ whole genome shotgun (WGS) entry which is preliminary data.</text>
</comment>
<gene>
    <name evidence="3" type="ORF">CEURO_LOCUS21351</name>
</gene>
<dbReference type="OrthoDB" id="2018626at2759"/>
<keyword evidence="2" id="KW-0472">Membrane</keyword>
<sequence>MTSHLLQLLLTPSSSLFYSTHRAKHSSRNAAFSSLHLSSLTSSGNSRTCRGRRRRSSLAVGRPIYGEGGVRTSSSTLTATQENESYTEVLEDPDPQVLEYVSQIKRVLELLRKNRDMMFSEVKLTIMIEDPRDVERRRLLGIDEDDAPSREDLASALEELNEGKIPKDHLALQMLAEELTSWPNLENEATKKQKPGRSVYARATDTGVDPKAAAVKRLTLDWDSAAEIEGADEEGDNTEVPPVVGFGALYLVTAFPIIIGVSVVLILFYNSLQ</sequence>
<dbReference type="PANTHER" id="PTHR33672">
    <property type="entry name" value="YCF3-INTERACTING PROTEIN 1, CHLOROPLASTIC"/>
    <property type="match status" value="1"/>
</dbReference>
<protein>
    <recommendedName>
        <fullName evidence="5">Ycf3-interacting protein 1, chloroplastic</fullName>
    </recommendedName>
</protein>
<dbReference type="EMBL" id="CAMAPE010000073">
    <property type="protein sequence ID" value="CAH9116978.1"/>
    <property type="molecule type" value="Genomic_DNA"/>
</dbReference>
<keyword evidence="2" id="KW-0812">Transmembrane</keyword>
<keyword evidence="4" id="KW-1185">Reference proteome</keyword>
<dbReference type="PANTHER" id="PTHR33672:SF3">
    <property type="entry name" value="YCF3-INTERACTING PROTEIN 1, CHLOROPLASTIC"/>
    <property type="match status" value="1"/>
</dbReference>
<evidence type="ECO:0000256" key="2">
    <source>
        <dbReference type="SAM" id="Phobius"/>
    </source>
</evidence>
<dbReference type="AlphaFoldDB" id="A0A9P0ZYA5"/>
<accession>A0A9P0ZYA5</accession>
<keyword evidence="2" id="KW-1133">Transmembrane helix</keyword>
<name>A0A9P0ZYA5_CUSEU</name>
<feature type="transmembrane region" description="Helical" evidence="2">
    <location>
        <begin position="248"/>
        <end position="269"/>
    </location>
</feature>
<evidence type="ECO:0008006" key="5">
    <source>
        <dbReference type="Google" id="ProtNLM"/>
    </source>
</evidence>
<organism evidence="3 4">
    <name type="scientific">Cuscuta europaea</name>
    <name type="common">European dodder</name>
    <dbReference type="NCBI Taxonomy" id="41803"/>
    <lineage>
        <taxon>Eukaryota</taxon>
        <taxon>Viridiplantae</taxon>
        <taxon>Streptophyta</taxon>
        <taxon>Embryophyta</taxon>
        <taxon>Tracheophyta</taxon>
        <taxon>Spermatophyta</taxon>
        <taxon>Magnoliopsida</taxon>
        <taxon>eudicotyledons</taxon>
        <taxon>Gunneridae</taxon>
        <taxon>Pentapetalae</taxon>
        <taxon>asterids</taxon>
        <taxon>lamiids</taxon>
        <taxon>Solanales</taxon>
        <taxon>Convolvulaceae</taxon>
        <taxon>Cuscuteae</taxon>
        <taxon>Cuscuta</taxon>
        <taxon>Cuscuta subgen. Cuscuta</taxon>
    </lineage>
</organism>